<feature type="compositionally biased region" description="Pro residues" evidence="1">
    <location>
        <begin position="34"/>
        <end position="43"/>
    </location>
</feature>
<sequence>MRRLHTTVGAAALLLGVTACAQQPAEDIGFGGQPPAPPGPVAPKPEAERTPIAESAVDAERLPRGYPRQVWTQDGGTVVVATGQEGGCSQVHAEVAEQTAQHVTVRFVEETPEPPGMCTMDLRYPPVAVRLDAPLDQRTVVLEQQDVKVPR</sequence>
<accession>A0ABV4CHR5</accession>
<evidence type="ECO:0000313" key="4">
    <source>
        <dbReference type="Proteomes" id="UP001564626"/>
    </source>
</evidence>
<evidence type="ECO:0000256" key="1">
    <source>
        <dbReference type="SAM" id="MobiDB-lite"/>
    </source>
</evidence>
<evidence type="ECO:0000256" key="2">
    <source>
        <dbReference type="SAM" id="SignalP"/>
    </source>
</evidence>
<gene>
    <name evidence="3" type="ORF">AB8O55_14585</name>
</gene>
<keyword evidence="4" id="KW-1185">Reference proteome</keyword>
<feature type="chain" id="PRO_5045218638" description="Lipoprotein" evidence="2">
    <location>
        <begin position="22"/>
        <end position="151"/>
    </location>
</feature>
<dbReference type="Proteomes" id="UP001564626">
    <property type="component" value="Unassembled WGS sequence"/>
</dbReference>
<comment type="caution">
    <text evidence="3">The sequence shown here is derived from an EMBL/GenBank/DDBJ whole genome shotgun (WGS) entry which is preliminary data.</text>
</comment>
<organism evidence="3 4">
    <name type="scientific">Saccharopolyspora cebuensis</name>
    <dbReference type="NCBI Taxonomy" id="418759"/>
    <lineage>
        <taxon>Bacteria</taxon>
        <taxon>Bacillati</taxon>
        <taxon>Actinomycetota</taxon>
        <taxon>Actinomycetes</taxon>
        <taxon>Pseudonocardiales</taxon>
        <taxon>Pseudonocardiaceae</taxon>
        <taxon>Saccharopolyspora</taxon>
    </lineage>
</organism>
<dbReference type="EMBL" id="JBGEHV010000024">
    <property type="protein sequence ID" value="MEY8040630.1"/>
    <property type="molecule type" value="Genomic_DNA"/>
</dbReference>
<proteinExistence type="predicted"/>
<keyword evidence="2" id="KW-0732">Signal</keyword>
<dbReference type="PROSITE" id="PS51257">
    <property type="entry name" value="PROKAR_LIPOPROTEIN"/>
    <property type="match status" value="1"/>
</dbReference>
<evidence type="ECO:0000313" key="3">
    <source>
        <dbReference type="EMBL" id="MEY8040630.1"/>
    </source>
</evidence>
<dbReference type="RefSeq" id="WP_345365309.1">
    <property type="nucleotide sequence ID" value="NZ_BAABII010000013.1"/>
</dbReference>
<reference evidence="3 4" key="1">
    <citation type="submission" date="2024-08" db="EMBL/GenBank/DDBJ databases">
        <title>Genome mining of Saccharopolyspora cebuensis PGLac3 from Nigerian medicinal plant.</title>
        <authorList>
            <person name="Ezeobiora C.E."/>
            <person name="Igbokwe N.H."/>
            <person name="Amin D.H."/>
            <person name="Mendie U.E."/>
        </authorList>
    </citation>
    <scope>NUCLEOTIDE SEQUENCE [LARGE SCALE GENOMIC DNA]</scope>
    <source>
        <strain evidence="3 4">PGLac3</strain>
    </source>
</reference>
<protein>
    <recommendedName>
        <fullName evidence="5">Lipoprotein</fullName>
    </recommendedName>
</protein>
<evidence type="ECO:0008006" key="5">
    <source>
        <dbReference type="Google" id="ProtNLM"/>
    </source>
</evidence>
<name>A0ABV4CHR5_9PSEU</name>
<feature type="region of interest" description="Disordered" evidence="1">
    <location>
        <begin position="26"/>
        <end position="49"/>
    </location>
</feature>
<feature type="signal peptide" evidence="2">
    <location>
        <begin position="1"/>
        <end position="21"/>
    </location>
</feature>